<name>E8LYM9_9VIBR</name>
<evidence type="ECO:0000313" key="1">
    <source>
        <dbReference type="EMBL" id="EGA64197.1"/>
    </source>
</evidence>
<comment type="caution">
    <text evidence="1">The sequence shown here is derived from an EMBL/GenBank/DDBJ whole genome shotgun (WGS) entry which is preliminary data.</text>
</comment>
<dbReference type="EMBL" id="AEVS01000090">
    <property type="protein sequence ID" value="EGA64197.1"/>
    <property type="molecule type" value="Genomic_DNA"/>
</dbReference>
<protein>
    <submittedName>
        <fullName evidence="1">Uncharacterized protein</fullName>
    </submittedName>
</protein>
<dbReference type="RefSeq" id="WP_006880837.1">
    <property type="nucleotide sequence ID" value="NZ_AEVS01000090.1"/>
</dbReference>
<dbReference type="Proteomes" id="UP000004371">
    <property type="component" value="Unassembled WGS sequence"/>
</dbReference>
<keyword evidence="2" id="KW-1185">Reference proteome</keyword>
<accession>E8LYM9</accession>
<gene>
    <name evidence="1" type="ORF">VIBR0546_02650</name>
</gene>
<organism evidence="1 2">
    <name type="scientific">Vibrio brasiliensis LMG 20546</name>
    <dbReference type="NCBI Taxonomy" id="945543"/>
    <lineage>
        <taxon>Bacteria</taxon>
        <taxon>Pseudomonadati</taxon>
        <taxon>Pseudomonadota</taxon>
        <taxon>Gammaproteobacteria</taxon>
        <taxon>Vibrionales</taxon>
        <taxon>Vibrionaceae</taxon>
        <taxon>Vibrio</taxon>
        <taxon>Vibrio oreintalis group</taxon>
    </lineage>
</organism>
<dbReference type="AlphaFoldDB" id="E8LYM9"/>
<reference evidence="1 2" key="1">
    <citation type="journal article" date="2012" name="Int. J. Syst. Evol. Microbiol.">
        <title>Vibrio caribbeanicus sp. nov., isolated from the marine sponge Scleritoderma cyanea.</title>
        <authorList>
            <person name="Hoffmann M."/>
            <person name="Monday S.R."/>
            <person name="Allard M.W."/>
            <person name="Strain E.A."/>
            <person name="Whittaker P."/>
            <person name="Naum M."/>
            <person name="McCarthy P.J."/>
            <person name="Lopez J.V."/>
            <person name="Fischer M."/>
            <person name="Brown E.W."/>
        </authorList>
    </citation>
    <scope>NUCLEOTIDE SEQUENCE [LARGE SCALE GENOMIC DNA]</scope>
    <source>
        <strain evidence="1 2">LMG 20546</strain>
    </source>
</reference>
<proteinExistence type="predicted"/>
<evidence type="ECO:0000313" key="2">
    <source>
        <dbReference type="Proteomes" id="UP000004371"/>
    </source>
</evidence>
<sequence>MRNNLKTQIKMMLAAVTAFVLVFMMFQLTLVGSGSREIEEFEIKKVYCKSTIKLANGAESNNVCRFKGITNGEKISGYALPACEIDKSYMTLKKSSSLLNQSPNYTLICH</sequence>